<dbReference type="eggNOG" id="ENOG5033Q4K">
    <property type="taxonomic scope" value="Bacteria"/>
</dbReference>
<dbReference type="OrthoDB" id="1907802at2"/>
<proteinExistence type="predicted"/>
<dbReference type="RefSeq" id="WP_005213397.1">
    <property type="nucleotide sequence ID" value="NZ_KB291645.1"/>
</dbReference>
<dbReference type="STRING" id="545697.HMPREF0216_01759"/>
<dbReference type="AlphaFoldDB" id="L1QF01"/>
<evidence type="ECO:0008006" key="3">
    <source>
        <dbReference type="Google" id="ProtNLM"/>
    </source>
</evidence>
<evidence type="ECO:0000313" key="2">
    <source>
        <dbReference type="Proteomes" id="UP000010420"/>
    </source>
</evidence>
<dbReference type="PATRIC" id="fig|545697.3.peg.1730"/>
<keyword evidence="2" id="KW-1185">Reference proteome</keyword>
<reference evidence="1 2" key="1">
    <citation type="submission" date="2012-05" db="EMBL/GenBank/DDBJ databases">
        <authorList>
            <person name="Weinstock G."/>
            <person name="Sodergren E."/>
            <person name="Lobos E.A."/>
            <person name="Fulton L."/>
            <person name="Fulton R."/>
            <person name="Courtney L."/>
            <person name="Fronick C."/>
            <person name="O'Laughlin M."/>
            <person name="Godfrey J."/>
            <person name="Wilson R.M."/>
            <person name="Miner T."/>
            <person name="Farmer C."/>
            <person name="Delehaunty K."/>
            <person name="Cordes M."/>
            <person name="Minx P."/>
            <person name="Tomlinson C."/>
            <person name="Chen J."/>
            <person name="Wollam A."/>
            <person name="Pepin K.H."/>
            <person name="Bhonagiri V."/>
            <person name="Zhang X."/>
            <person name="Suruliraj S."/>
            <person name="Warren W."/>
            <person name="Mitreva M."/>
            <person name="Mardis E.R."/>
            <person name="Wilson R.K."/>
        </authorList>
    </citation>
    <scope>NUCLEOTIDE SEQUENCE [LARGE SCALE GENOMIC DNA]</scope>
    <source>
        <strain evidence="1 2">DSM 1785</strain>
    </source>
</reference>
<dbReference type="HOGENOM" id="CLU_288659_0_0_9"/>
<accession>L1QF01</accession>
<organism evidence="1 2">
    <name type="scientific">Clostridium celatum DSM 1785</name>
    <dbReference type="NCBI Taxonomy" id="545697"/>
    <lineage>
        <taxon>Bacteria</taxon>
        <taxon>Bacillati</taxon>
        <taxon>Bacillota</taxon>
        <taxon>Clostridia</taxon>
        <taxon>Eubacteriales</taxon>
        <taxon>Clostridiaceae</taxon>
        <taxon>Clostridium</taxon>
    </lineage>
</organism>
<dbReference type="Proteomes" id="UP000010420">
    <property type="component" value="Unassembled WGS sequence"/>
</dbReference>
<gene>
    <name evidence="1" type="ORF">HMPREF0216_01759</name>
</gene>
<comment type="caution">
    <text evidence="1">The sequence shown here is derived from an EMBL/GenBank/DDBJ whole genome shotgun (WGS) entry which is preliminary data.</text>
</comment>
<dbReference type="EMBL" id="AMEZ01000053">
    <property type="protein sequence ID" value="EKY26574.1"/>
    <property type="molecule type" value="Genomic_DNA"/>
</dbReference>
<evidence type="ECO:0000313" key="1">
    <source>
        <dbReference type="EMBL" id="EKY26574.1"/>
    </source>
</evidence>
<name>L1QF01_9CLOT</name>
<sequence>MKRIKLEMVKMVKDQEGKWEGKFEKHIDLSDSYMFRCFEVYRENEINNNELLEGIIKVSLSEENGLNELIEGITYKGERYIELNTTPSGMKIEEHDEVLDLDFKIQSIYIAEKYKDFIEEFEDTLSGGKIKEMEGKNICTNKEYTSKKALGLTGTEIVKYMPSICFVDEFTYNNKEMYSYIKDGKLVAEEYDMSHIINDGGGLMSSKMAEIIKNSMKVDYDVEFAIIRMYHGLAVKGVVLNFDFVKYFKTNYKADTDTFKKENDRYYIKDIFGCLRDIENIDMILNSTQAKYINKWDVASGTRWEETIYPIYKDSKYNDLNKAIYISKINKDPKKLKNRITLNYQVLQNLNVSAEELIEIAKPIIEQYKNVINMKDINYLKLALGDWLTNIEESATITNKLDLIIDRIGEDCLKWRYIRHTIKSQLIKRLNQLAGGKIIVDGEITVGVCDPITYCNVLMTKDRGNNGLSKGEFSQGGQTGERLSYRNPIAYYAEITKINLIEKELLKDYTQEILFINCFDDFLFQKSGADLDGDLFGIVNNKILIDAIIKEEAPFINVDDGDTVKHLFTKKQVYEDIWNSAGNLIGKIAIKNTKLCGKVSSYNTLIYKDGTVKSYDVVRKEYLKSLNRNIDKKEFFRVNNYIYREEDFYLYDYEEEECTWEMHLKVINNLWDMYNNASTELFKKYIKENDIKYICEFTEDEQKKYREIEYKNYKNDFFEILLASQLAIDKPKTLSDIPKWLIKDLNKHKKLYKPRFMHYLGKCECNGKGKISNCKDIINKTSNNVMDKYSAYIVKELINPLKDIASGNTEGTKAFIKAILGDKEADIDERLINIYDENSKAREYVRKVLNGNTKEYNKIDVETFNKIKALDNIGIDVVAATLKKKNATIRFMTLYFWDDYFYQVLKNMESKTDTLIKVEDGEYAWNGEKYKAIKKEKEVGNLSNKEEILSKLEKEGLVKKIRIMKLTHQELSNEAEIKDNELYCKGNKIGVLCPEYLDKFNGIYKVSFDWNTKKKELAYEEAKSGTVWLKVC</sequence>
<protein>
    <recommendedName>
        <fullName evidence="3">RNA dependent RNA polymerase</fullName>
    </recommendedName>
</protein>